<keyword evidence="4" id="KW-0808">Transferase</keyword>
<gene>
    <name evidence="12" type="ORF">MOF03_07095</name>
</gene>
<evidence type="ECO:0000256" key="4">
    <source>
        <dbReference type="ARBA" id="ARBA00022679"/>
    </source>
</evidence>
<sequence>MSHRKALLIHNGNAGNKNIEKALGAVVPVLSQSLDEVIIKQTKKKDDAYHFCRSIDDSIETVFILGGDGTVHQCINGISTLERRPAVGILPGGTCNDFSRVLGIPQNLAKAAEALVSGKKSKVDVCQMNDRYFLNFWGIGLIAETSNQINETEKALLGKISYFTSALRTVSSAESFPISLTIDGQEIKDEAVMLLVMNGQYIGTNRIPLPDASISDGLLDILICRSTNLSALRELMNMEQGTIERFTGELSYVQASRVEIETDTVKKADTDGEVYTHTPAVIQVLPQHIDMLIPSNE</sequence>
<dbReference type="GO" id="GO:0005524">
    <property type="term" value="F:ATP binding"/>
    <property type="evidence" value="ECO:0007669"/>
    <property type="project" value="UniProtKB-KW"/>
</dbReference>
<dbReference type="InterPro" id="IPR005218">
    <property type="entry name" value="Diacylglycerol/lipid_kinase"/>
</dbReference>
<name>A0A9Q4EIS7_9BACI</name>
<dbReference type="EMBL" id="JALAWA010000003">
    <property type="protein sequence ID" value="MCY9184425.1"/>
    <property type="molecule type" value="Genomic_DNA"/>
</dbReference>
<evidence type="ECO:0000256" key="5">
    <source>
        <dbReference type="ARBA" id="ARBA00022741"/>
    </source>
</evidence>
<evidence type="ECO:0000313" key="12">
    <source>
        <dbReference type="EMBL" id="MCY9184425.1"/>
    </source>
</evidence>
<dbReference type="GO" id="GO:0008654">
    <property type="term" value="P:phospholipid biosynthetic process"/>
    <property type="evidence" value="ECO:0007669"/>
    <property type="project" value="UniProtKB-KW"/>
</dbReference>
<protein>
    <submittedName>
        <fullName evidence="12">YegS/Rv2252/BmrU family lipid kinase</fullName>
    </submittedName>
</protein>
<dbReference type="SUPFAM" id="SSF111331">
    <property type="entry name" value="NAD kinase/diacylglycerol kinase-like"/>
    <property type="match status" value="1"/>
</dbReference>
<keyword evidence="9" id="KW-0594">Phospholipid biosynthesis</keyword>
<keyword evidence="6 12" id="KW-0418">Kinase</keyword>
<evidence type="ECO:0000256" key="10">
    <source>
        <dbReference type="ARBA" id="ARBA00023264"/>
    </source>
</evidence>
<evidence type="ECO:0000256" key="2">
    <source>
        <dbReference type="ARBA" id="ARBA00005983"/>
    </source>
</evidence>
<dbReference type="Proteomes" id="UP001073053">
    <property type="component" value="Unassembled WGS sequence"/>
</dbReference>
<dbReference type="RefSeq" id="WP_198098367.1">
    <property type="nucleotide sequence ID" value="NZ_CP065858.1"/>
</dbReference>
<evidence type="ECO:0000256" key="7">
    <source>
        <dbReference type="ARBA" id="ARBA00022840"/>
    </source>
</evidence>
<accession>A0A9Q4EIS7</accession>
<dbReference type="InterPro" id="IPR050187">
    <property type="entry name" value="Lipid_Phosphate_FormReg"/>
</dbReference>
<reference evidence="12" key="1">
    <citation type="submission" date="2022-02" db="EMBL/GenBank/DDBJ databases">
        <title>Crop Bioprotection Bacillus Genome Sequencing.</title>
        <authorList>
            <person name="Dunlap C."/>
        </authorList>
    </citation>
    <scope>NUCLEOTIDE SEQUENCE</scope>
    <source>
        <strain evidence="12">EC49O2N-C10</strain>
    </source>
</reference>
<dbReference type="PROSITE" id="PS50146">
    <property type="entry name" value="DAGK"/>
    <property type="match status" value="1"/>
</dbReference>
<evidence type="ECO:0000256" key="9">
    <source>
        <dbReference type="ARBA" id="ARBA00023209"/>
    </source>
</evidence>
<evidence type="ECO:0000256" key="3">
    <source>
        <dbReference type="ARBA" id="ARBA00022516"/>
    </source>
</evidence>
<evidence type="ECO:0000259" key="11">
    <source>
        <dbReference type="PROSITE" id="PS50146"/>
    </source>
</evidence>
<dbReference type="SMART" id="SM00046">
    <property type="entry name" value="DAGKc"/>
    <property type="match status" value="1"/>
</dbReference>
<dbReference type="NCBIfam" id="TIGR00147">
    <property type="entry name" value="YegS/Rv2252/BmrU family lipid kinase"/>
    <property type="match status" value="1"/>
</dbReference>
<dbReference type="InterPro" id="IPR001206">
    <property type="entry name" value="Diacylglycerol_kinase_cat_dom"/>
</dbReference>
<organism evidence="12 13">
    <name type="scientific">Bacillus halotolerans</name>
    <dbReference type="NCBI Taxonomy" id="260554"/>
    <lineage>
        <taxon>Bacteria</taxon>
        <taxon>Bacillati</taxon>
        <taxon>Bacillota</taxon>
        <taxon>Bacilli</taxon>
        <taxon>Bacillales</taxon>
        <taxon>Bacillaceae</taxon>
        <taxon>Bacillus</taxon>
    </lineage>
</organism>
<dbReference type="Gene3D" id="2.60.200.40">
    <property type="match status" value="1"/>
</dbReference>
<comment type="cofactor">
    <cofactor evidence="1">
        <name>Mg(2+)</name>
        <dbReference type="ChEBI" id="CHEBI:18420"/>
    </cofactor>
</comment>
<dbReference type="InterPro" id="IPR016064">
    <property type="entry name" value="NAD/diacylglycerol_kinase_sf"/>
</dbReference>
<proteinExistence type="inferred from homology"/>
<dbReference type="GO" id="GO:0005886">
    <property type="term" value="C:plasma membrane"/>
    <property type="evidence" value="ECO:0007669"/>
    <property type="project" value="TreeGrafter"/>
</dbReference>
<dbReference type="PANTHER" id="PTHR12358">
    <property type="entry name" value="SPHINGOSINE KINASE"/>
    <property type="match status" value="1"/>
</dbReference>
<feature type="domain" description="DAGKc" evidence="11">
    <location>
        <begin position="1"/>
        <end position="132"/>
    </location>
</feature>
<dbReference type="Pfam" id="PF00781">
    <property type="entry name" value="DAGK_cat"/>
    <property type="match status" value="1"/>
</dbReference>
<comment type="similarity">
    <text evidence="2">Belongs to the diacylglycerol/lipid kinase family.</text>
</comment>
<keyword evidence="5" id="KW-0547">Nucleotide-binding</keyword>
<keyword evidence="7" id="KW-0067">ATP-binding</keyword>
<evidence type="ECO:0000256" key="1">
    <source>
        <dbReference type="ARBA" id="ARBA00001946"/>
    </source>
</evidence>
<dbReference type="InterPro" id="IPR045540">
    <property type="entry name" value="YegS/DAGK_C"/>
</dbReference>
<evidence type="ECO:0000256" key="8">
    <source>
        <dbReference type="ARBA" id="ARBA00023098"/>
    </source>
</evidence>
<dbReference type="Gene3D" id="3.40.50.10330">
    <property type="entry name" value="Probable inorganic polyphosphate/atp-NAD kinase, domain 1"/>
    <property type="match status" value="1"/>
</dbReference>
<dbReference type="Pfam" id="PF19279">
    <property type="entry name" value="YegS_C"/>
    <property type="match status" value="1"/>
</dbReference>
<dbReference type="GO" id="GO:0004143">
    <property type="term" value="F:ATP-dependent diacylglycerol kinase activity"/>
    <property type="evidence" value="ECO:0007669"/>
    <property type="project" value="TreeGrafter"/>
</dbReference>
<comment type="caution">
    <text evidence="12">The sequence shown here is derived from an EMBL/GenBank/DDBJ whole genome shotgun (WGS) entry which is preliminary data.</text>
</comment>
<keyword evidence="10" id="KW-1208">Phospholipid metabolism</keyword>
<evidence type="ECO:0000256" key="6">
    <source>
        <dbReference type="ARBA" id="ARBA00022777"/>
    </source>
</evidence>
<keyword evidence="8" id="KW-0443">Lipid metabolism</keyword>
<evidence type="ECO:0000313" key="13">
    <source>
        <dbReference type="Proteomes" id="UP001073053"/>
    </source>
</evidence>
<dbReference type="AlphaFoldDB" id="A0A9Q4EIS7"/>
<keyword evidence="3" id="KW-0444">Lipid biosynthesis</keyword>
<dbReference type="InterPro" id="IPR017438">
    <property type="entry name" value="ATP-NAD_kinase_N"/>
</dbReference>
<dbReference type="PANTHER" id="PTHR12358:SF107">
    <property type="entry name" value="LIPID KINASE BMRU-RELATED"/>
    <property type="match status" value="1"/>
</dbReference>